<feature type="compositionally biased region" description="Polar residues" evidence="12">
    <location>
        <begin position="184"/>
        <end position="196"/>
    </location>
</feature>
<dbReference type="GO" id="GO:0005634">
    <property type="term" value="C:nucleus"/>
    <property type="evidence" value="ECO:0007669"/>
    <property type="project" value="UniProtKB-SubCell"/>
</dbReference>
<evidence type="ECO:0000313" key="15">
    <source>
        <dbReference type="RefSeq" id="XP_011211112.2"/>
    </source>
</evidence>
<evidence type="ECO:0000313" key="14">
    <source>
        <dbReference type="Proteomes" id="UP001652620"/>
    </source>
</evidence>
<dbReference type="PROSITE" id="PS50157">
    <property type="entry name" value="ZINC_FINGER_C2H2_2"/>
    <property type="match status" value="3"/>
</dbReference>
<dbReference type="GO" id="GO:0008270">
    <property type="term" value="F:zinc ion binding"/>
    <property type="evidence" value="ECO:0007669"/>
    <property type="project" value="UniProtKB-KW"/>
</dbReference>
<dbReference type="InterPro" id="IPR036236">
    <property type="entry name" value="Znf_C2H2_sf"/>
</dbReference>
<evidence type="ECO:0000256" key="10">
    <source>
        <dbReference type="ARBA" id="ARBA00023242"/>
    </source>
</evidence>
<evidence type="ECO:0000256" key="3">
    <source>
        <dbReference type="ARBA" id="ARBA00022723"/>
    </source>
</evidence>
<evidence type="ECO:0000256" key="4">
    <source>
        <dbReference type="ARBA" id="ARBA00022737"/>
    </source>
</evidence>
<dbReference type="InParanoid" id="A0A6I9VJW3"/>
<reference evidence="14" key="1">
    <citation type="submission" date="2025-05" db="UniProtKB">
        <authorList>
            <consortium name="RefSeq"/>
        </authorList>
    </citation>
    <scope>NUCLEOTIDE SEQUENCE [LARGE SCALE GENOMIC DNA]</scope>
</reference>
<evidence type="ECO:0000256" key="12">
    <source>
        <dbReference type="SAM" id="MobiDB-lite"/>
    </source>
</evidence>
<keyword evidence="7" id="KW-0805">Transcription regulation</keyword>
<dbReference type="KEGG" id="bdr:105231493"/>
<feature type="domain" description="C2H2-type" evidence="13">
    <location>
        <begin position="276"/>
        <end position="302"/>
    </location>
</feature>
<comment type="subcellular location">
    <subcellularLocation>
        <location evidence="1">Nucleus</location>
    </subcellularLocation>
</comment>
<keyword evidence="10" id="KW-0539">Nucleus</keyword>
<dbReference type="FunCoup" id="A0A6I9VJW3">
    <property type="interactions" value="10"/>
</dbReference>
<reference evidence="15" key="2">
    <citation type="submission" date="2025-08" db="UniProtKB">
        <authorList>
            <consortium name="RefSeq"/>
        </authorList>
    </citation>
    <scope>IDENTIFICATION</scope>
    <source>
        <tissue evidence="15">Adult</tissue>
    </source>
</reference>
<dbReference type="AlphaFoldDB" id="A0A6I9VJW3"/>
<dbReference type="InterPro" id="IPR013087">
    <property type="entry name" value="Znf_C2H2_type"/>
</dbReference>
<evidence type="ECO:0000256" key="6">
    <source>
        <dbReference type="ARBA" id="ARBA00022833"/>
    </source>
</evidence>
<dbReference type="PROSITE" id="PS00028">
    <property type="entry name" value="ZINC_FINGER_C2H2_1"/>
    <property type="match status" value="2"/>
</dbReference>
<dbReference type="GO" id="GO:0000978">
    <property type="term" value="F:RNA polymerase II cis-regulatory region sequence-specific DNA binding"/>
    <property type="evidence" value="ECO:0007669"/>
    <property type="project" value="TreeGrafter"/>
</dbReference>
<dbReference type="Proteomes" id="UP001652620">
    <property type="component" value="Chromosome 2"/>
</dbReference>
<evidence type="ECO:0000256" key="7">
    <source>
        <dbReference type="ARBA" id="ARBA00023015"/>
    </source>
</evidence>
<dbReference type="Pfam" id="PF00096">
    <property type="entry name" value="zf-C2H2"/>
    <property type="match status" value="3"/>
</dbReference>
<dbReference type="OrthoDB" id="6910977at2759"/>
<keyword evidence="8" id="KW-0238">DNA-binding</keyword>
<feature type="domain" description="C2H2-type" evidence="13">
    <location>
        <begin position="307"/>
        <end position="340"/>
    </location>
</feature>
<dbReference type="OMA" id="HHSWSHK"/>
<keyword evidence="9" id="KW-0804">Transcription</keyword>
<name>A0A6I9VJW3_BACDO</name>
<evidence type="ECO:0000256" key="11">
    <source>
        <dbReference type="PROSITE-ProRule" id="PRU00042"/>
    </source>
</evidence>
<comment type="similarity">
    <text evidence="2">Belongs to the krueppel C2H2-type zinc-finger protein family.</text>
</comment>
<evidence type="ECO:0000256" key="8">
    <source>
        <dbReference type="ARBA" id="ARBA00023125"/>
    </source>
</evidence>
<evidence type="ECO:0000256" key="2">
    <source>
        <dbReference type="ARBA" id="ARBA00006991"/>
    </source>
</evidence>
<keyword evidence="4" id="KW-0677">Repeat</keyword>
<sequence length="340" mass="39164">MTFSHKQRVTKEQKYIFSKAKMVRSIFSQRYNYARIRVNEALDDVFRRIPIFPKIAKLPKLKRTYYIATPKPMAEKKNKLKPKHKKLLPSSEWYDSDFIPMTTRYELEIILDTPLMERHSGHNSKGTFSHVYWKPAEADETNAQLTAAANANASNGELTSKTQADKSLSIVQPLAAATITTGNSLTATNTSPQFSHGYSLKKEPTEQAAPKLSDAPKSLAATRESHDFEFAVPELSKRRRNKHLEKSYECEQCHKKFDRPWVLHGHMRLHTGEKPFVCPVESCQKRFADRSNLRAHQRTKGHHNWSYQCPQCTKAFSQENYLSRHSLEACRKFLASHRNG</sequence>
<dbReference type="FunFam" id="3.30.160.60:FF:000446">
    <property type="entry name" value="Zinc finger protein"/>
    <property type="match status" value="1"/>
</dbReference>
<dbReference type="PANTHER" id="PTHR23235:SF120">
    <property type="entry name" value="KRUPPEL-LIKE FACTOR 15"/>
    <property type="match status" value="1"/>
</dbReference>
<dbReference type="SUPFAM" id="SSF57667">
    <property type="entry name" value="beta-beta-alpha zinc fingers"/>
    <property type="match status" value="1"/>
</dbReference>
<organism evidence="14 15">
    <name type="scientific">Bactrocera dorsalis</name>
    <name type="common">Oriental fruit fly</name>
    <name type="synonym">Dacus dorsalis</name>
    <dbReference type="NCBI Taxonomy" id="27457"/>
    <lineage>
        <taxon>Eukaryota</taxon>
        <taxon>Metazoa</taxon>
        <taxon>Ecdysozoa</taxon>
        <taxon>Arthropoda</taxon>
        <taxon>Hexapoda</taxon>
        <taxon>Insecta</taxon>
        <taxon>Pterygota</taxon>
        <taxon>Neoptera</taxon>
        <taxon>Endopterygota</taxon>
        <taxon>Diptera</taxon>
        <taxon>Brachycera</taxon>
        <taxon>Muscomorpha</taxon>
        <taxon>Tephritoidea</taxon>
        <taxon>Tephritidae</taxon>
        <taxon>Bactrocera</taxon>
        <taxon>Bactrocera</taxon>
    </lineage>
</organism>
<dbReference type="GeneID" id="105231493"/>
<feature type="region of interest" description="Disordered" evidence="12">
    <location>
        <begin position="184"/>
        <end position="210"/>
    </location>
</feature>
<evidence type="ECO:0000256" key="5">
    <source>
        <dbReference type="ARBA" id="ARBA00022771"/>
    </source>
</evidence>
<dbReference type="GO" id="GO:0000981">
    <property type="term" value="F:DNA-binding transcription factor activity, RNA polymerase II-specific"/>
    <property type="evidence" value="ECO:0007669"/>
    <property type="project" value="TreeGrafter"/>
</dbReference>
<accession>A0A6I9VJW3</accession>
<dbReference type="FunFam" id="3.30.160.60:FF:001156">
    <property type="entry name" value="Zinc finger protein 407"/>
    <property type="match status" value="1"/>
</dbReference>
<keyword evidence="14" id="KW-1185">Reference proteome</keyword>
<gene>
    <name evidence="15" type="primary">LOC105231493</name>
</gene>
<keyword evidence="6" id="KW-0862">Zinc</keyword>
<feature type="domain" description="C2H2-type" evidence="13">
    <location>
        <begin position="248"/>
        <end position="275"/>
    </location>
</feature>
<keyword evidence="3" id="KW-0479">Metal-binding</keyword>
<keyword evidence="5 11" id="KW-0863">Zinc-finger</keyword>
<dbReference type="PANTHER" id="PTHR23235">
    <property type="entry name" value="KRUEPPEL-LIKE TRANSCRIPTION FACTOR"/>
    <property type="match status" value="1"/>
</dbReference>
<evidence type="ECO:0000259" key="13">
    <source>
        <dbReference type="PROSITE" id="PS50157"/>
    </source>
</evidence>
<dbReference type="SMART" id="SM00355">
    <property type="entry name" value="ZnF_C2H2"/>
    <property type="match status" value="3"/>
</dbReference>
<evidence type="ECO:0000256" key="9">
    <source>
        <dbReference type="ARBA" id="ARBA00023163"/>
    </source>
</evidence>
<protein>
    <submittedName>
        <fullName evidence="15">Protein escargot isoform X1</fullName>
    </submittedName>
</protein>
<dbReference type="Gene3D" id="3.30.160.60">
    <property type="entry name" value="Classic Zinc Finger"/>
    <property type="match status" value="3"/>
</dbReference>
<dbReference type="RefSeq" id="XP_011211112.2">
    <property type="nucleotide sequence ID" value="XM_011212810.4"/>
</dbReference>
<evidence type="ECO:0000256" key="1">
    <source>
        <dbReference type="ARBA" id="ARBA00004123"/>
    </source>
</evidence>
<proteinExistence type="inferred from homology"/>